<dbReference type="PRINTS" id="PR00449">
    <property type="entry name" value="RASTRNSFRMNG"/>
</dbReference>
<dbReference type="SMART" id="SM00173">
    <property type="entry name" value="RAS"/>
    <property type="match status" value="1"/>
</dbReference>
<keyword evidence="1" id="KW-0547">Nucleotide-binding</keyword>
<evidence type="ECO:0000256" key="2">
    <source>
        <dbReference type="ARBA" id="ARBA00023134"/>
    </source>
</evidence>
<dbReference type="SMART" id="SM00175">
    <property type="entry name" value="RAB"/>
    <property type="match status" value="1"/>
</dbReference>
<dbReference type="FunFam" id="3.40.50.300:FF:001447">
    <property type="entry name" value="Ras-related protein Rab-1B"/>
    <property type="match status" value="1"/>
</dbReference>
<evidence type="ECO:0000256" key="1">
    <source>
        <dbReference type="ARBA" id="ARBA00022741"/>
    </source>
</evidence>
<feature type="region of interest" description="Disordered" evidence="3">
    <location>
        <begin position="186"/>
        <end position="207"/>
    </location>
</feature>
<reference evidence="4" key="1">
    <citation type="submission" date="2015-07" db="EMBL/GenBank/DDBJ databases">
        <title>Adaptation to a free-living lifestyle via gene acquisitions in the diplomonad Trepomonas sp. PC1.</title>
        <authorList>
            <person name="Xu F."/>
            <person name="Jerlstrom-Hultqvist J."/>
            <person name="Kolisko M."/>
            <person name="Simpson A.G.B."/>
            <person name="Roger A.J."/>
            <person name="Svard S.G."/>
            <person name="Andersson J.O."/>
        </authorList>
    </citation>
    <scope>NUCLEOTIDE SEQUENCE</scope>
    <source>
        <strain evidence="4">PC1</strain>
    </source>
</reference>
<dbReference type="PROSITE" id="PS51419">
    <property type="entry name" value="RAB"/>
    <property type="match status" value="1"/>
</dbReference>
<dbReference type="SMART" id="SM00176">
    <property type="entry name" value="RAN"/>
    <property type="match status" value="1"/>
</dbReference>
<dbReference type="PROSITE" id="PS51421">
    <property type="entry name" value="RAS"/>
    <property type="match status" value="1"/>
</dbReference>
<dbReference type="AlphaFoldDB" id="A0A146K8Z2"/>
<keyword evidence="2" id="KW-0342">GTP-binding</keyword>
<dbReference type="NCBIfam" id="TIGR00231">
    <property type="entry name" value="small_GTP"/>
    <property type="match status" value="1"/>
</dbReference>
<dbReference type="InterPro" id="IPR050227">
    <property type="entry name" value="Rab"/>
</dbReference>
<evidence type="ECO:0000256" key="3">
    <source>
        <dbReference type="SAM" id="MobiDB-lite"/>
    </source>
</evidence>
<name>A0A146K8Z2_9EUKA</name>
<dbReference type="InterPro" id="IPR005225">
    <property type="entry name" value="Small_GTP-bd"/>
</dbReference>
<dbReference type="Pfam" id="PF00071">
    <property type="entry name" value="Ras"/>
    <property type="match status" value="1"/>
</dbReference>
<dbReference type="PANTHER" id="PTHR47977">
    <property type="entry name" value="RAS-RELATED PROTEIN RAB"/>
    <property type="match status" value="1"/>
</dbReference>
<dbReference type="InterPro" id="IPR001806">
    <property type="entry name" value="Small_GTPase"/>
</dbReference>
<dbReference type="InterPro" id="IPR027417">
    <property type="entry name" value="P-loop_NTPase"/>
</dbReference>
<feature type="non-terminal residue" evidence="4">
    <location>
        <position position="1"/>
    </location>
</feature>
<dbReference type="GO" id="GO:0003924">
    <property type="term" value="F:GTPase activity"/>
    <property type="evidence" value="ECO:0007669"/>
    <property type="project" value="InterPro"/>
</dbReference>
<gene>
    <name evidence="4" type="ORF">TPC1_14494</name>
</gene>
<dbReference type="GO" id="GO:0005525">
    <property type="term" value="F:GTP binding"/>
    <property type="evidence" value="ECO:0007669"/>
    <property type="project" value="UniProtKB-KW"/>
</dbReference>
<proteinExistence type="predicted"/>
<dbReference type="EMBL" id="GDID01003323">
    <property type="protein sequence ID" value="JAP93283.1"/>
    <property type="molecule type" value="Transcribed_RNA"/>
</dbReference>
<dbReference type="SMART" id="SM00174">
    <property type="entry name" value="RHO"/>
    <property type="match status" value="1"/>
</dbReference>
<dbReference type="Gene3D" id="3.40.50.300">
    <property type="entry name" value="P-loop containing nucleotide triphosphate hydrolases"/>
    <property type="match status" value="1"/>
</dbReference>
<protein>
    <submittedName>
        <fullName evidence="4">Rab-like protein</fullName>
    </submittedName>
</protein>
<accession>A0A146K8Z2</accession>
<evidence type="ECO:0000313" key="4">
    <source>
        <dbReference type="EMBL" id="JAP93283.1"/>
    </source>
</evidence>
<organism evidence="4">
    <name type="scientific">Trepomonas sp. PC1</name>
    <dbReference type="NCBI Taxonomy" id="1076344"/>
    <lineage>
        <taxon>Eukaryota</taxon>
        <taxon>Metamonada</taxon>
        <taxon>Diplomonadida</taxon>
        <taxon>Hexamitidae</taxon>
        <taxon>Hexamitinae</taxon>
        <taxon>Trepomonas</taxon>
    </lineage>
</organism>
<dbReference type="SUPFAM" id="SSF52540">
    <property type="entry name" value="P-loop containing nucleoside triphosphate hydrolases"/>
    <property type="match status" value="1"/>
</dbReference>
<sequence length="207" mass="23249">QNYLFKVLVVGCGGVGKTCCIRKLVYNTFTNEYKTTIGVDFAFKVIKINYNGQEIPVRLQLWDIAGQERFSNLTRAYYKDAFGCLVVGDLETDTIKQDVQLWKTDIDAKVLFPETTDKIPCVLLCNKIDKPKAKERFTESLKQELQQLNFDSIFGTSAATGEGLTEALESLCRQILQKAELNKKEGNDKPNAVAPLMNKNDKKSGCC</sequence>